<dbReference type="Gene3D" id="2.60.40.10">
    <property type="entry name" value="Immunoglobulins"/>
    <property type="match status" value="1"/>
</dbReference>
<dbReference type="Proteomes" id="UP000515163">
    <property type="component" value="Unplaced"/>
</dbReference>
<evidence type="ECO:0000313" key="1">
    <source>
        <dbReference type="Proteomes" id="UP000515163"/>
    </source>
</evidence>
<keyword evidence="1" id="KW-1185">Reference proteome</keyword>
<dbReference type="OrthoDB" id="8916449at2759"/>
<accession>A0A6P8HAU9</accession>
<dbReference type="RefSeq" id="XP_031552746.1">
    <property type="nucleotide sequence ID" value="XM_031696886.1"/>
</dbReference>
<name>A0A6P8HAU9_ACTTE</name>
<dbReference type="AlphaFoldDB" id="A0A6P8HAU9"/>
<dbReference type="InParanoid" id="A0A6P8HAU9"/>
<evidence type="ECO:0000313" key="2">
    <source>
        <dbReference type="RefSeq" id="XP_031552746.1"/>
    </source>
</evidence>
<dbReference type="KEGG" id="aten:116289936"/>
<organism evidence="1 2">
    <name type="scientific">Actinia tenebrosa</name>
    <name type="common">Australian red waratah sea anemone</name>
    <dbReference type="NCBI Taxonomy" id="6105"/>
    <lineage>
        <taxon>Eukaryota</taxon>
        <taxon>Metazoa</taxon>
        <taxon>Cnidaria</taxon>
        <taxon>Anthozoa</taxon>
        <taxon>Hexacorallia</taxon>
        <taxon>Actiniaria</taxon>
        <taxon>Actiniidae</taxon>
        <taxon>Actinia</taxon>
    </lineage>
</organism>
<sequence length="152" mass="17227">MYERRSYLKLGYDMLSNTFFQVVMLIAITISQASSETLRREKGEDAVFMFNTNTSILDVSWGIRDGNTSRFKLVLIAKDTSSEKLTPNADYAERVSFVGNLTKGQAWFKITNLNIHDTNQYMAEIVAKGTPSGQYDYIFITLIVTKRGSLLV</sequence>
<protein>
    <submittedName>
        <fullName evidence="2">Uncharacterized protein LOC116289936</fullName>
    </submittedName>
</protein>
<dbReference type="GeneID" id="116289936"/>
<reference evidence="2" key="1">
    <citation type="submission" date="2025-08" db="UniProtKB">
        <authorList>
            <consortium name="RefSeq"/>
        </authorList>
    </citation>
    <scope>IDENTIFICATION</scope>
    <source>
        <tissue evidence="2">Tentacle</tissue>
    </source>
</reference>
<gene>
    <name evidence="2" type="primary">LOC116289936</name>
</gene>
<proteinExistence type="predicted"/>
<dbReference type="InterPro" id="IPR013783">
    <property type="entry name" value="Ig-like_fold"/>
</dbReference>